<gene>
    <name evidence="1" type="ORF">LNKW23_25040</name>
</gene>
<evidence type="ECO:0000313" key="1">
    <source>
        <dbReference type="EMBL" id="GMG83291.1"/>
    </source>
</evidence>
<proteinExistence type="predicted"/>
<evidence type="ECO:0008006" key="3">
    <source>
        <dbReference type="Google" id="ProtNLM"/>
    </source>
</evidence>
<name>A0ABQ6LLH5_9RHOB</name>
<protein>
    <recommendedName>
        <fullName evidence="3">DUF4440 domain-containing protein</fullName>
    </recommendedName>
</protein>
<accession>A0ABQ6LLH5</accession>
<evidence type="ECO:0000313" key="2">
    <source>
        <dbReference type="Proteomes" id="UP001239909"/>
    </source>
</evidence>
<sequence>MSGRWIGPVAGALLVVAAAAEDLQPEREAAMGAERNEAGGEATALSGLSLAEAEARFGPPAEAEEILLDGNVSEFRIELLNHLDRAALAAAPERLLEATWSFGPAENVTAWYRREDGRWAFLHAMRWAPGDEF</sequence>
<comment type="caution">
    <text evidence="1">The sequence shown here is derived from an EMBL/GenBank/DDBJ whole genome shotgun (WGS) entry which is preliminary data.</text>
</comment>
<keyword evidence="2" id="KW-1185">Reference proteome</keyword>
<dbReference type="RefSeq" id="WP_285672088.1">
    <property type="nucleotide sequence ID" value="NZ_BSYI01000018.1"/>
</dbReference>
<reference evidence="1 2" key="1">
    <citation type="submission" date="2023-04" db="EMBL/GenBank/DDBJ databases">
        <title>Marinoamorphus aggregata gen. nov., sp. Nov., isolate from tissue of brittle star Ophioplocus japonicus.</title>
        <authorList>
            <person name="Kawano K."/>
            <person name="Sawayama S."/>
            <person name="Nakagawa S."/>
        </authorList>
    </citation>
    <scope>NUCLEOTIDE SEQUENCE [LARGE SCALE GENOMIC DNA]</scope>
    <source>
        <strain evidence="1 2">NKW23</strain>
    </source>
</reference>
<dbReference type="EMBL" id="BSYI01000018">
    <property type="protein sequence ID" value="GMG83291.1"/>
    <property type="molecule type" value="Genomic_DNA"/>
</dbReference>
<dbReference type="Proteomes" id="UP001239909">
    <property type="component" value="Unassembled WGS sequence"/>
</dbReference>
<organism evidence="1 2">
    <name type="scientific">Paralimibaculum aggregatum</name>
    <dbReference type="NCBI Taxonomy" id="3036245"/>
    <lineage>
        <taxon>Bacteria</taxon>
        <taxon>Pseudomonadati</taxon>
        <taxon>Pseudomonadota</taxon>
        <taxon>Alphaproteobacteria</taxon>
        <taxon>Rhodobacterales</taxon>
        <taxon>Paracoccaceae</taxon>
        <taxon>Paralimibaculum</taxon>
    </lineage>
</organism>